<gene>
    <name evidence="5" type="ORF">HS1_001690</name>
</gene>
<dbReference type="InterPro" id="IPR006054">
    <property type="entry name" value="DnaQ"/>
</dbReference>
<dbReference type="EMBL" id="CP013015">
    <property type="protein sequence ID" value="AMM41484.1"/>
    <property type="molecule type" value="Genomic_DNA"/>
</dbReference>
<keyword evidence="6" id="KW-1185">Reference proteome</keyword>
<dbReference type="InterPro" id="IPR013520">
    <property type="entry name" value="Ribonucl_H"/>
</dbReference>
<dbReference type="InterPro" id="IPR012337">
    <property type="entry name" value="RNaseH-like_sf"/>
</dbReference>
<dbReference type="GO" id="GO:0005829">
    <property type="term" value="C:cytosol"/>
    <property type="evidence" value="ECO:0007669"/>
    <property type="project" value="TreeGrafter"/>
</dbReference>
<protein>
    <submittedName>
        <fullName evidence="5">DNA polymerase III subunit epsilon</fullName>
    </submittedName>
</protein>
<sequence>MSFWTIFKKRFTKKKPKRRLPLHIKEILETIPPKLNIGIKTPRFVVFDTETTGLKKEAELVAIGALGITKGRVVLSDMFYELIQPRAEIPAPSIFVHGITPSMVEDRPKADEILIKFIEYCGQDILVGYQAGFDLMFINKEMENYFGIRLPNITLDVLKLFLFIKKPYANYSLEPQNHDLSLDAVAKELGVPLFDRHSVIGDVLGTAMLFQKLLTEAEDKNMTLKDLVRIAKV</sequence>
<name>A0A7U4TI05_DESA2</name>
<dbReference type="GO" id="GO:0003887">
    <property type="term" value="F:DNA-directed DNA polymerase activity"/>
    <property type="evidence" value="ECO:0007669"/>
    <property type="project" value="InterPro"/>
</dbReference>
<proteinExistence type="predicted"/>
<dbReference type="RefSeq" id="WP_066063908.1">
    <property type="nucleotide sequence ID" value="NZ_CP013015.1"/>
</dbReference>
<dbReference type="NCBIfam" id="TIGR00573">
    <property type="entry name" value="dnaq"/>
    <property type="match status" value="1"/>
</dbReference>
<keyword evidence="1" id="KW-0540">Nuclease</keyword>
<evidence type="ECO:0000313" key="6">
    <source>
        <dbReference type="Proteomes" id="UP000070560"/>
    </source>
</evidence>
<dbReference type="SMART" id="SM00479">
    <property type="entry name" value="EXOIII"/>
    <property type="match status" value="1"/>
</dbReference>
<dbReference type="PANTHER" id="PTHR30231:SF4">
    <property type="entry name" value="PROTEIN NEN2"/>
    <property type="match status" value="1"/>
</dbReference>
<keyword evidence="3" id="KW-0269">Exonuclease</keyword>
<dbReference type="GO" id="GO:0003677">
    <property type="term" value="F:DNA binding"/>
    <property type="evidence" value="ECO:0007669"/>
    <property type="project" value="InterPro"/>
</dbReference>
<dbReference type="Proteomes" id="UP000070560">
    <property type="component" value="Chromosome"/>
</dbReference>
<evidence type="ECO:0000256" key="2">
    <source>
        <dbReference type="ARBA" id="ARBA00022801"/>
    </source>
</evidence>
<keyword evidence="2" id="KW-0378">Hydrolase</keyword>
<dbReference type="AlphaFoldDB" id="A0A7U4TI05"/>
<dbReference type="KEGG" id="daw:HS1_001690"/>
<dbReference type="PANTHER" id="PTHR30231">
    <property type="entry name" value="DNA POLYMERASE III SUBUNIT EPSILON"/>
    <property type="match status" value="1"/>
</dbReference>
<dbReference type="Pfam" id="PF00929">
    <property type="entry name" value="RNase_T"/>
    <property type="match status" value="1"/>
</dbReference>
<reference evidence="5 6" key="1">
    <citation type="submission" date="2015-10" db="EMBL/GenBank/DDBJ databases">
        <title>Candidatus Desulfofervidus auxilii, a hydrogenotrophic sulfate-reducing bacterium involved in the thermophilic anaerobic oxidation of methane.</title>
        <authorList>
            <person name="Krukenberg V."/>
            <person name="Richter M."/>
            <person name="Wegener G."/>
        </authorList>
    </citation>
    <scope>NUCLEOTIDE SEQUENCE [LARGE SCALE GENOMIC DNA]</scope>
    <source>
        <strain evidence="5 6">HS1</strain>
    </source>
</reference>
<dbReference type="Gene3D" id="3.30.420.10">
    <property type="entry name" value="Ribonuclease H-like superfamily/Ribonuclease H"/>
    <property type="match status" value="1"/>
</dbReference>
<feature type="domain" description="Exonuclease" evidence="4">
    <location>
        <begin position="43"/>
        <end position="219"/>
    </location>
</feature>
<dbReference type="GO" id="GO:0006260">
    <property type="term" value="P:DNA replication"/>
    <property type="evidence" value="ECO:0007669"/>
    <property type="project" value="InterPro"/>
</dbReference>
<accession>A0A7U4TI05</accession>
<evidence type="ECO:0000256" key="3">
    <source>
        <dbReference type="ARBA" id="ARBA00022839"/>
    </source>
</evidence>
<dbReference type="GO" id="GO:0008408">
    <property type="term" value="F:3'-5' exonuclease activity"/>
    <property type="evidence" value="ECO:0007669"/>
    <property type="project" value="TreeGrafter"/>
</dbReference>
<dbReference type="OrthoDB" id="5497329at2"/>
<dbReference type="InterPro" id="IPR036397">
    <property type="entry name" value="RNaseH_sf"/>
</dbReference>
<evidence type="ECO:0000259" key="4">
    <source>
        <dbReference type="SMART" id="SM00479"/>
    </source>
</evidence>
<evidence type="ECO:0000256" key="1">
    <source>
        <dbReference type="ARBA" id="ARBA00022722"/>
    </source>
</evidence>
<evidence type="ECO:0000313" key="5">
    <source>
        <dbReference type="EMBL" id="AMM41484.1"/>
    </source>
</evidence>
<dbReference type="SUPFAM" id="SSF53098">
    <property type="entry name" value="Ribonuclease H-like"/>
    <property type="match status" value="1"/>
</dbReference>
<organism evidence="5 6">
    <name type="scientific">Desulfofervidus auxilii</name>
    <dbReference type="NCBI Taxonomy" id="1621989"/>
    <lineage>
        <taxon>Bacteria</taxon>
        <taxon>Pseudomonadati</taxon>
        <taxon>Thermodesulfobacteriota</taxon>
        <taxon>Candidatus Desulfofervidia</taxon>
        <taxon>Candidatus Desulfofervidales</taxon>
        <taxon>Candidatus Desulfofervidaceae</taxon>
        <taxon>Candidatus Desulfofervidus</taxon>
    </lineage>
</organism>
<dbReference type="CDD" id="cd06127">
    <property type="entry name" value="DEDDh"/>
    <property type="match status" value="1"/>
</dbReference>